<organism evidence="1 2">
    <name type="scientific">Lentinus brumalis</name>
    <dbReference type="NCBI Taxonomy" id="2498619"/>
    <lineage>
        <taxon>Eukaryota</taxon>
        <taxon>Fungi</taxon>
        <taxon>Dikarya</taxon>
        <taxon>Basidiomycota</taxon>
        <taxon>Agaricomycotina</taxon>
        <taxon>Agaricomycetes</taxon>
        <taxon>Polyporales</taxon>
        <taxon>Polyporaceae</taxon>
        <taxon>Lentinus</taxon>
    </lineage>
</organism>
<accession>A0A371D1A7</accession>
<protein>
    <submittedName>
        <fullName evidence="1">Uncharacterized protein</fullName>
    </submittedName>
</protein>
<gene>
    <name evidence="1" type="ORF">OH76DRAFT_884591</name>
</gene>
<proteinExistence type="predicted"/>
<sequence length="167" mass="18534">MQPPFESFLPRKVEILHVRMTVQDDPSPPSGILQSIARTQVQIQYGSLSIADTLSLYLGRFDLGDGVTRRTPERVESLTHVTLRLGCMPPGEVFARSKDVMTFIMVIVLVLAPSTRMLCGRSGDVTHAPPRKENMLQGKSPLCRNALYIGRYTLLSLIYCGSRAASR</sequence>
<dbReference type="AlphaFoldDB" id="A0A371D1A7"/>
<keyword evidence="2" id="KW-1185">Reference proteome</keyword>
<name>A0A371D1A7_9APHY</name>
<dbReference type="EMBL" id="KZ857428">
    <property type="protein sequence ID" value="RDX46311.1"/>
    <property type="molecule type" value="Genomic_DNA"/>
</dbReference>
<evidence type="ECO:0000313" key="2">
    <source>
        <dbReference type="Proteomes" id="UP000256964"/>
    </source>
</evidence>
<reference evidence="1 2" key="1">
    <citation type="journal article" date="2018" name="Biotechnol. Biofuels">
        <title>Integrative visual omics of the white-rot fungus Polyporus brumalis exposes the biotechnological potential of its oxidative enzymes for delignifying raw plant biomass.</title>
        <authorList>
            <person name="Miyauchi S."/>
            <person name="Rancon A."/>
            <person name="Drula E."/>
            <person name="Hage H."/>
            <person name="Chaduli D."/>
            <person name="Favel A."/>
            <person name="Grisel S."/>
            <person name="Henrissat B."/>
            <person name="Herpoel-Gimbert I."/>
            <person name="Ruiz-Duenas F.J."/>
            <person name="Chevret D."/>
            <person name="Hainaut M."/>
            <person name="Lin J."/>
            <person name="Wang M."/>
            <person name="Pangilinan J."/>
            <person name="Lipzen A."/>
            <person name="Lesage-Meessen L."/>
            <person name="Navarro D."/>
            <person name="Riley R."/>
            <person name="Grigoriev I.V."/>
            <person name="Zhou S."/>
            <person name="Raouche S."/>
            <person name="Rosso M.N."/>
        </authorList>
    </citation>
    <scope>NUCLEOTIDE SEQUENCE [LARGE SCALE GENOMIC DNA]</scope>
    <source>
        <strain evidence="1 2">BRFM 1820</strain>
    </source>
</reference>
<dbReference type="Proteomes" id="UP000256964">
    <property type="component" value="Unassembled WGS sequence"/>
</dbReference>
<evidence type="ECO:0000313" key="1">
    <source>
        <dbReference type="EMBL" id="RDX46311.1"/>
    </source>
</evidence>